<evidence type="ECO:0000256" key="1">
    <source>
        <dbReference type="SAM" id="MobiDB-lite"/>
    </source>
</evidence>
<keyword evidence="4" id="KW-1185">Reference proteome</keyword>
<accession>A0A397SMS2</accession>
<sequence>MSKKSQQIPNDCILNILKYLYKDHKTLFSCLLINKQWCEITIPILWRKPWKLGISPEFWEFITDALILCLSDYSKQVLHINGIISSTILSQKPKFDYISYIKYISQDIITKFVNNYITINFEEDTFSSMHKNLLFEEIWKMFLNQCISLKSITLPNIKIVDYLDKNNCLKYIKKLKCSTDIESSLFFDLSKICQNISKLIIIQNRNLKDDEMGLNTLIESQINLEEIKIESFMNIENLSLAKSLRSHINSLKSITLKNFNSLPSPLFQDAEFPNLKILKIKLINNLKILDTIKLPNLEILEILNNSSLIDQTIDLYSKLISSSINGNLKKINIEVSNDQCFDDLKEFIEIITNYCNKIEYLTLWINDKLINNLENLLINCKNLKHLTLNKAIDLDWELVDDEFNNLDDIEIKSNDSSGSGSGGESNLSENGRCSLGVSNQSNERKKVNENSWLEFLTKSVGIGVQTNEFKFLNTLATHSSNNLSEIIIRGDWNFTRKDLVKFFEIWKEKNSNSLKFQIVNNKTPIETINDVCRKYAEEGILKDWLAYKYNRI</sequence>
<dbReference type="Pfam" id="PF12937">
    <property type="entry name" value="F-box-like"/>
    <property type="match status" value="1"/>
</dbReference>
<reference evidence="3 4" key="1">
    <citation type="submission" date="2018-06" db="EMBL/GenBank/DDBJ databases">
        <title>Comparative genomics reveals the genomic features of Rhizophagus irregularis, R. cerebriforme, R. diaphanum and Gigaspora rosea, and their symbiotic lifestyle signature.</title>
        <authorList>
            <person name="Morin E."/>
            <person name="San Clemente H."/>
            <person name="Chen E.C.H."/>
            <person name="De La Providencia I."/>
            <person name="Hainaut M."/>
            <person name="Kuo A."/>
            <person name="Kohler A."/>
            <person name="Murat C."/>
            <person name="Tang N."/>
            <person name="Roy S."/>
            <person name="Loubradou J."/>
            <person name="Henrissat B."/>
            <person name="Grigoriev I.V."/>
            <person name="Corradi N."/>
            <person name="Roux C."/>
            <person name="Martin F.M."/>
        </authorList>
    </citation>
    <scope>NUCLEOTIDE SEQUENCE [LARGE SCALE GENOMIC DNA]</scope>
    <source>
        <strain evidence="3 4">DAOM 227022</strain>
    </source>
</reference>
<organism evidence="3 4">
    <name type="scientific">Glomus cerebriforme</name>
    <dbReference type="NCBI Taxonomy" id="658196"/>
    <lineage>
        <taxon>Eukaryota</taxon>
        <taxon>Fungi</taxon>
        <taxon>Fungi incertae sedis</taxon>
        <taxon>Mucoromycota</taxon>
        <taxon>Glomeromycotina</taxon>
        <taxon>Glomeromycetes</taxon>
        <taxon>Glomerales</taxon>
        <taxon>Glomeraceae</taxon>
        <taxon>Glomus</taxon>
    </lineage>
</organism>
<comment type="caution">
    <text evidence="3">The sequence shown here is derived from an EMBL/GenBank/DDBJ whole genome shotgun (WGS) entry which is preliminary data.</text>
</comment>
<gene>
    <name evidence="3" type="ORF">C1645_830855</name>
</gene>
<dbReference type="InterPro" id="IPR036047">
    <property type="entry name" value="F-box-like_dom_sf"/>
</dbReference>
<evidence type="ECO:0000313" key="3">
    <source>
        <dbReference type="EMBL" id="RIA85375.1"/>
    </source>
</evidence>
<protein>
    <recommendedName>
        <fullName evidence="2">F-box domain-containing protein</fullName>
    </recommendedName>
</protein>
<dbReference type="SUPFAM" id="SSF81383">
    <property type="entry name" value="F-box domain"/>
    <property type="match status" value="1"/>
</dbReference>
<dbReference type="Proteomes" id="UP000265703">
    <property type="component" value="Unassembled WGS sequence"/>
</dbReference>
<dbReference type="InterPro" id="IPR001810">
    <property type="entry name" value="F-box_dom"/>
</dbReference>
<feature type="domain" description="F-box" evidence="2">
    <location>
        <begin position="7"/>
        <end position="49"/>
    </location>
</feature>
<name>A0A397SMS2_9GLOM</name>
<feature type="region of interest" description="Disordered" evidence="1">
    <location>
        <begin position="414"/>
        <end position="442"/>
    </location>
</feature>
<evidence type="ECO:0000313" key="4">
    <source>
        <dbReference type="Proteomes" id="UP000265703"/>
    </source>
</evidence>
<dbReference type="EMBL" id="QKYT01000429">
    <property type="protein sequence ID" value="RIA85375.1"/>
    <property type="molecule type" value="Genomic_DNA"/>
</dbReference>
<feature type="compositionally biased region" description="Low complexity" evidence="1">
    <location>
        <begin position="414"/>
        <end position="431"/>
    </location>
</feature>
<dbReference type="InterPro" id="IPR032675">
    <property type="entry name" value="LRR_dom_sf"/>
</dbReference>
<dbReference type="AlphaFoldDB" id="A0A397SMS2"/>
<dbReference type="Gene3D" id="3.80.10.10">
    <property type="entry name" value="Ribonuclease Inhibitor"/>
    <property type="match status" value="1"/>
</dbReference>
<dbReference type="OrthoDB" id="2354655at2759"/>
<dbReference type="CDD" id="cd09917">
    <property type="entry name" value="F-box_SF"/>
    <property type="match status" value="1"/>
</dbReference>
<proteinExistence type="predicted"/>
<evidence type="ECO:0000259" key="2">
    <source>
        <dbReference type="Pfam" id="PF12937"/>
    </source>
</evidence>